<dbReference type="InterPro" id="IPR051466">
    <property type="entry name" value="D-amino_acid_metab_enzyme"/>
</dbReference>
<dbReference type="RefSeq" id="WP_121621715.1">
    <property type="nucleotide sequence ID" value="NZ_JACIIW010000004.1"/>
</dbReference>
<dbReference type="InterPro" id="IPR001608">
    <property type="entry name" value="Ala_racemase_N"/>
</dbReference>
<dbReference type="InterPro" id="IPR026956">
    <property type="entry name" value="D-ser_dehydrat-like_dom"/>
</dbReference>
<dbReference type="InterPro" id="IPR029066">
    <property type="entry name" value="PLP-binding_barrel"/>
</dbReference>
<dbReference type="GO" id="GO:0008721">
    <property type="term" value="F:D-serine ammonia-lyase activity"/>
    <property type="evidence" value="ECO:0007669"/>
    <property type="project" value="TreeGrafter"/>
</dbReference>
<evidence type="ECO:0000313" key="4">
    <source>
        <dbReference type="EMBL" id="RLP81901.1"/>
    </source>
</evidence>
<dbReference type="Gene3D" id="3.20.20.10">
    <property type="entry name" value="Alanine racemase"/>
    <property type="match status" value="1"/>
</dbReference>
<dbReference type="EMBL" id="RCTF01000001">
    <property type="protein sequence ID" value="RLP81901.1"/>
    <property type="molecule type" value="Genomic_DNA"/>
</dbReference>
<dbReference type="AlphaFoldDB" id="A0A3L7AQH4"/>
<dbReference type="PANTHER" id="PTHR28004">
    <property type="entry name" value="ZGC:162816-RELATED"/>
    <property type="match status" value="1"/>
</dbReference>
<dbReference type="Pfam" id="PF14031">
    <property type="entry name" value="D-ser_dehydrat"/>
    <property type="match status" value="1"/>
</dbReference>
<evidence type="ECO:0000313" key="5">
    <source>
        <dbReference type="Proteomes" id="UP000269692"/>
    </source>
</evidence>
<feature type="domain" description="D-serine dehydratase-like" evidence="3">
    <location>
        <begin position="266"/>
        <end position="354"/>
    </location>
</feature>
<evidence type="ECO:0000256" key="2">
    <source>
        <dbReference type="ARBA" id="ARBA00023239"/>
    </source>
</evidence>
<dbReference type="InterPro" id="IPR042208">
    <property type="entry name" value="D-ser_dehydrat-like_sf"/>
</dbReference>
<comment type="caution">
    <text evidence="4">The sequence shown here is derived from an EMBL/GenBank/DDBJ whole genome shotgun (WGS) entry which is preliminary data.</text>
</comment>
<dbReference type="GO" id="GO:0036088">
    <property type="term" value="P:D-serine catabolic process"/>
    <property type="evidence" value="ECO:0007669"/>
    <property type="project" value="TreeGrafter"/>
</dbReference>
<proteinExistence type="inferred from homology"/>
<keyword evidence="5" id="KW-1185">Reference proteome</keyword>
<accession>A0A3L7AQH4</accession>
<dbReference type="Pfam" id="PF01168">
    <property type="entry name" value="Ala_racemase_N"/>
    <property type="match status" value="1"/>
</dbReference>
<name>A0A3L7AQH4_9HYPH</name>
<evidence type="ECO:0000256" key="1">
    <source>
        <dbReference type="ARBA" id="ARBA00005323"/>
    </source>
</evidence>
<sequence>MPFPARAGDPLAAIDTPALLVDLDALEANIAAMAAFAREAGIALRPHAKTHKCVEIARRQLAAGAVGLCCQKVSEAEALLASGVGDLLVSNHIVGAAKLARLAALARRVRVTTLTADAAHVALLSEAATAHGVTFEVLVEIDAGDDRMGLGAQSLLPVARAVAQAPGLVLRGLQAYSGPLQHVRDAAARADAAAETARRAARARDLLEADGLACPLLTGGGTGSFRDDAGAGVLNEIQPGSYVFMDTDYARNRDRDGGPYRPFAQSLFVRTAVLRARPDGVSYVDAGAKALNLDCGMPDVAGRSDLSFTKASDEQGRIEAAEPARAPALGAALHLVPSHCDPTVALYDSLVAVRGETVDVVWPIEGRGART</sequence>
<dbReference type="Proteomes" id="UP000269692">
    <property type="component" value="Unassembled WGS sequence"/>
</dbReference>
<evidence type="ECO:0000259" key="3">
    <source>
        <dbReference type="SMART" id="SM01119"/>
    </source>
</evidence>
<organism evidence="4 5">
    <name type="scientific">Xanthobacter tagetidis</name>
    <dbReference type="NCBI Taxonomy" id="60216"/>
    <lineage>
        <taxon>Bacteria</taxon>
        <taxon>Pseudomonadati</taxon>
        <taxon>Pseudomonadota</taxon>
        <taxon>Alphaproteobacteria</taxon>
        <taxon>Hyphomicrobiales</taxon>
        <taxon>Xanthobacteraceae</taxon>
        <taxon>Xanthobacter</taxon>
    </lineage>
</organism>
<dbReference type="PANTHER" id="PTHR28004:SF2">
    <property type="entry name" value="D-SERINE DEHYDRATASE"/>
    <property type="match status" value="1"/>
</dbReference>
<dbReference type="Gene3D" id="2.40.37.20">
    <property type="entry name" value="D-serine dehydratase-like domain"/>
    <property type="match status" value="1"/>
</dbReference>
<gene>
    <name evidence="4" type="ORF">D9R14_02640</name>
</gene>
<dbReference type="SUPFAM" id="SSF51419">
    <property type="entry name" value="PLP-binding barrel"/>
    <property type="match status" value="1"/>
</dbReference>
<comment type="similarity">
    <text evidence="1">Belongs to the DSD1 family.</text>
</comment>
<dbReference type="SMART" id="SM01119">
    <property type="entry name" value="D-ser_dehydrat"/>
    <property type="match status" value="1"/>
</dbReference>
<dbReference type="OrthoDB" id="9772497at2"/>
<protein>
    <submittedName>
        <fullName evidence="4">DSD1 family PLP-dependent enzyme</fullName>
    </submittedName>
</protein>
<keyword evidence="2" id="KW-0456">Lyase</keyword>
<reference evidence="4 5" key="1">
    <citation type="submission" date="2018-10" db="EMBL/GenBank/DDBJ databases">
        <title>Xanthobacter tagetidis genome sequencing and assembly.</title>
        <authorList>
            <person name="Maclea K.S."/>
            <person name="Goen A.E."/>
            <person name="Fatima S.A."/>
        </authorList>
    </citation>
    <scope>NUCLEOTIDE SEQUENCE [LARGE SCALE GENOMIC DNA]</scope>
    <source>
        <strain evidence="4 5">ATCC 700314</strain>
    </source>
</reference>